<keyword evidence="1" id="KW-0812">Transmembrane</keyword>
<proteinExistence type="predicted"/>
<evidence type="ECO:0000313" key="2">
    <source>
        <dbReference type="EMBL" id="CAB4531271.1"/>
    </source>
</evidence>
<reference evidence="2" key="1">
    <citation type="submission" date="2020-05" db="EMBL/GenBank/DDBJ databases">
        <authorList>
            <person name="Chiriac C."/>
            <person name="Salcher M."/>
            <person name="Ghai R."/>
            <person name="Kavagutti S V."/>
        </authorList>
    </citation>
    <scope>NUCLEOTIDE SEQUENCE</scope>
</reference>
<protein>
    <submittedName>
        <fullName evidence="2">Unannotated protein</fullName>
    </submittedName>
</protein>
<name>A0A6J6AX39_9ZZZZ</name>
<keyword evidence="1" id="KW-1133">Transmembrane helix</keyword>
<keyword evidence="1" id="KW-0472">Membrane</keyword>
<evidence type="ECO:0000256" key="1">
    <source>
        <dbReference type="SAM" id="Phobius"/>
    </source>
</evidence>
<organism evidence="2">
    <name type="scientific">freshwater metagenome</name>
    <dbReference type="NCBI Taxonomy" id="449393"/>
    <lineage>
        <taxon>unclassified sequences</taxon>
        <taxon>metagenomes</taxon>
        <taxon>ecological metagenomes</taxon>
    </lineage>
</organism>
<dbReference type="EMBL" id="CAEZSG010000009">
    <property type="protein sequence ID" value="CAB4531271.1"/>
    <property type="molecule type" value="Genomic_DNA"/>
</dbReference>
<feature type="transmembrane region" description="Helical" evidence="1">
    <location>
        <begin position="55"/>
        <end position="79"/>
    </location>
</feature>
<gene>
    <name evidence="2" type="ORF">UFOPK1413_00117</name>
</gene>
<dbReference type="AlphaFoldDB" id="A0A6J6AX39"/>
<feature type="transmembrane region" description="Helical" evidence="1">
    <location>
        <begin position="21"/>
        <end position="43"/>
    </location>
</feature>
<sequence>MTKDADDNRSRVEERHPVVKNAAVKGVGCGIAVLGLSALVGFVVWSMSPLAPIGIAYSAVGSIPWLIGAGALLLVLRLFTRKK</sequence>
<accession>A0A6J6AX39</accession>